<dbReference type="GO" id="GO:0006355">
    <property type="term" value="P:regulation of DNA-templated transcription"/>
    <property type="evidence" value="ECO:0007669"/>
    <property type="project" value="InterPro"/>
</dbReference>
<dbReference type="PROSITE" id="PS50043">
    <property type="entry name" value="HTH_LUXR_2"/>
    <property type="match status" value="1"/>
</dbReference>
<dbReference type="PRINTS" id="PR00038">
    <property type="entry name" value="HTHLUXR"/>
</dbReference>
<dbReference type="InterPro" id="IPR016032">
    <property type="entry name" value="Sig_transdc_resp-reg_C-effctor"/>
</dbReference>
<dbReference type="SMART" id="SM00421">
    <property type="entry name" value="HTH_LUXR"/>
    <property type="match status" value="1"/>
</dbReference>
<dbReference type="Proteomes" id="UP000175691">
    <property type="component" value="Unassembled WGS sequence"/>
</dbReference>
<accession>A0A1E7Z9P5</accession>
<dbReference type="InterPro" id="IPR000792">
    <property type="entry name" value="Tscrpt_reg_LuxR_C"/>
</dbReference>
<dbReference type="Gene3D" id="1.10.10.10">
    <property type="entry name" value="Winged helix-like DNA-binding domain superfamily/Winged helix DNA-binding domain"/>
    <property type="match status" value="1"/>
</dbReference>
<sequence length="231" mass="26580">MMNKGQKYGVYLISKSLSSDEASDEQVMLFKQLLQTCGYEVTELTAIEQLEQTSNQDLIFYDAALADEKLGAFYRYQGYARWILFNLQPGDIDECEAIIAGVEGTFYTSDTPELLLKGVRRLAKMDVWFKRNSINEALRRLRQQTRKASAAINRPQELSKSMVHPKLTKREVTIIELVAQGSQNQEIADQLHISVNTVKTHIYSIFRKTHSRNRIELLSWSQQFVSDYSRA</sequence>
<name>A0A1E7Z9P5_9ALTE</name>
<dbReference type="InterPro" id="IPR036388">
    <property type="entry name" value="WH-like_DNA-bd_sf"/>
</dbReference>
<dbReference type="PROSITE" id="PS00622">
    <property type="entry name" value="HTH_LUXR_1"/>
    <property type="match status" value="1"/>
</dbReference>
<keyword evidence="1" id="KW-0805">Transcription regulation</keyword>
<keyword evidence="2" id="KW-0238">DNA-binding</keyword>
<protein>
    <recommendedName>
        <fullName evidence="4">HTH luxR-type domain-containing protein</fullName>
    </recommendedName>
</protein>
<dbReference type="SUPFAM" id="SSF46894">
    <property type="entry name" value="C-terminal effector domain of the bipartite response regulators"/>
    <property type="match status" value="1"/>
</dbReference>
<proteinExistence type="predicted"/>
<dbReference type="PANTHER" id="PTHR44688:SF16">
    <property type="entry name" value="DNA-BINDING TRANSCRIPTIONAL ACTIVATOR DEVR_DOSR"/>
    <property type="match status" value="1"/>
</dbReference>
<evidence type="ECO:0000313" key="6">
    <source>
        <dbReference type="Proteomes" id="UP000175691"/>
    </source>
</evidence>
<evidence type="ECO:0000313" key="5">
    <source>
        <dbReference type="EMBL" id="OFC70239.1"/>
    </source>
</evidence>
<comment type="caution">
    <text evidence="5">The sequence shown here is derived from an EMBL/GenBank/DDBJ whole genome shotgun (WGS) entry which is preliminary data.</text>
</comment>
<dbReference type="Pfam" id="PF00196">
    <property type="entry name" value="GerE"/>
    <property type="match status" value="1"/>
</dbReference>
<keyword evidence="3" id="KW-0804">Transcription</keyword>
<dbReference type="GO" id="GO:0003677">
    <property type="term" value="F:DNA binding"/>
    <property type="evidence" value="ECO:0007669"/>
    <property type="project" value="UniProtKB-KW"/>
</dbReference>
<evidence type="ECO:0000259" key="4">
    <source>
        <dbReference type="PROSITE" id="PS50043"/>
    </source>
</evidence>
<dbReference type="EMBL" id="MDHN01000029">
    <property type="protein sequence ID" value="OFC70239.1"/>
    <property type="molecule type" value="Genomic_DNA"/>
</dbReference>
<organism evidence="5 6">
    <name type="scientific">Alteromonas confluentis</name>
    <dbReference type="NCBI Taxonomy" id="1656094"/>
    <lineage>
        <taxon>Bacteria</taxon>
        <taxon>Pseudomonadati</taxon>
        <taxon>Pseudomonadota</taxon>
        <taxon>Gammaproteobacteria</taxon>
        <taxon>Alteromonadales</taxon>
        <taxon>Alteromonadaceae</taxon>
        <taxon>Alteromonas/Salinimonas group</taxon>
        <taxon>Alteromonas</taxon>
    </lineage>
</organism>
<feature type="domain" description="HTH luxR-type" evidence="4">
    <location>
        <begin position="160"/>
        <end position="225"/>
    </location>
</feature>
<dbReference type="AlphaFoldDB" id="A0A1E7Z9P5"/>
<evidence type="ECO:0000256" key="1">
    <source>
        <dbReference type="ARBA" id="ARBA00023015"/>
    </source>
</evidence>
<dbReference type="PANTHER" id="PTHR44688">
    <property type="entry name" value="DNA-BINDING TRANSCRIPTIONAL ACTIVATOR DEVR_DOSR"/>
    <property type="match status" value="1"/>
</dbReference>
<dbReference type="Gene3D" id="3.40.50.2300">
    <property type="match status" value="1"/>
</dbReference>
<evidence type="ECO:0000256" key="2">
    <source>
        <dbReference type="ARBA" id="ARBA00023125"/>
    </source>
</evidence>
<dbReference type="CDD" id="cd06170">
    <property type="entry name" value="LuxR_C_like"/>
    <property type="match status" value="1"/>
</dbReference>
<dbReference type="RefSeq" id="WP_070125882.1">
    <property type="nucleotide sequence ID" value="NZ_MDHN01000029.1"/>
</dbReference>
<evidence type="ECO:0000256" key="3">
    <source>
        <dbReference type="ARBA" id="ARBA00023163"/>
    </source>
</evidence>
<reference evidence="5 6" key="1">
    <citation type="submission" date="2016-08" db="EMBL/GenBank/DDBJ databases">
        <authorList>
            <person name="Seilhamer J.J."/>
        </authorList>
    </citation>
    <scope>NUCLEOTIDE SEQUENCE [LARGE SCALE GENOMIC DNA]</scope>
    <source>
        <strain evidence="5 6">KCTC 42603</strain>
    </source>
</reference>
<dbReference type="STRING" id="1656094.BFC18_13735"/>
<gene>
    <name evidence="5" type="ORF">BFC18_13735</name>
</gene>
<keyword evidence="6" id="KW-1185">Reference proteome</keyword>